<gene>
    <name evidence="1" type="ORF">CJ235_08930</name>
</gene>
<evidence type="ECO:0000313" key="2">
    <source>
        <dbReference type="Proteomes" id="UP000235748"/>
    </source>
</evidence>
<accession>A0A1Z3U1A3</accession>
<dbReference type="STRING" id="170573.GCA_001076995_00261"/>
<name>A0A1Z3U1A3_9STAP</name>
<dbReference type="InterPro" id="IPR029069">
    <property type="entry name" value="HotDog_dom_sf"/>
</dbReference>
<dbReference type="GeneID" id="42043581"/>
<dbReference type="Proteomes" id="UP000235748">
    <property type="component" value="Unassembled WGS sequence"/>
</dbReference>
<comment type="caution">
    <text evidence="1">The sequence shown here is derived from an EMBL/GenBank/DDBJ whole genome shotgun (WGS) entry which is preliminary data.</text>
</comment>
<dbReference type="CDD" id="cd00586">
    <property type="entry name" value="4HBT"/>
    <property type="match status" value="1"/>
</dbReference>
<dbReference type="RefSeq" id="WP_002471726.1">
    <property type="nucleotide sequence ID" value="NZ_CP022096.2"/>
</dbReference>
<dbReference type="EMBL" id="PNGG01000004">
    <property type="protein sequence ID" value="PMC18543.1"/>
    <property type="molecule type" value="Genomic_DNA"/>
</dbReference>
<sequence>MDLEYISQNVVKPEWIDHNNHLHDATYYAIFSDSVVELFENMGFTIEYRQNNECTVFSLESHLSFLQELQVNERFYIDPYIYDYDHKRIHLFLTMYNEKDERAATYEVMMMAVSNYERKSMNFPQEVIEKFESYYQAQEQREMPPQFGHVIGIPRK</sequence>
<protein>
    <submittedName>
        <fullName evidence="1">Thioesterase</fullName>
    </submittedName>
</protein>
<evidence type="ECO:0000313" key="1">
    <source>
        <dbReference type="EMBL" id="PMC18543.1"/>
    </source>
</evidence>
<proteinExistence type="predicted"/>
<reference evidence="1 2" key="1">
    <citation type="submission" date="2017-09" db="EMBL/GenBank/DDBJ databases">
        <title>Bacterial strain isolated from the female urinary microbiota.</title>
        <authorList>
            <person name="Thomas-White K."/>
            <person name="Kumar N."/>
            <person name="Forster S."/>
            <person name="Putonti C."/>
            <person name="Lawley T."/>
            <person name="Wolfe A.J."/>
        </authorList>
    </citation>
    <scope>NUCLEOTIDE SEQUENCE [LARGE SCALE GENOMIC DNA]</scope>
    <source>
        <strain evidence="1 2">UMB0834</strain>
    </source>
</reference>
<dbReference type="AlphaFoldDB" id="A0A1Z3U1A3"/>
<dbReference type="Pfam" id="PF13279">
    <property type="entry name" value="4HBT_2"/>
    <property type="match status" value="1"/>
</dbReference>
<dbReference type="SUPFAM" id="SSF54637">
    <property type="entry name" value="Thioesterase/thiol ester dehydrase-isomerase"/>
    <property type="match status" value="1"/>
</dbReference>
<dbReference type="KEGG" id="spet:CEP67_07030"/>
<dbReference type="Gene3D" id="3.10.129.10">
    <property type="entry name" value="Hotdog Thioesterase"/>
    <property type="match status" value="1"/>
</dbReference>
<organism evidence="1 2">
    <name type="scientific">Staphylococcus pettenkoferi</name>
    <dbReference type="NCBI Taxonomy" id="170573"/>
    <lineage>
        <taxon>Bacteria</taxon>
        <taxon>Bacillati</taxon>
        <taxon>Bacillota</taxon>
        <taxon>Bacilli</taxon>
        <taxon>Bacillales</taxon>
        <taxon>Staphylococcaceae</taxon>
        <taxon>Staphylococcus</taxon>
    </lineage>
</organism>